<sequence length="147" mass="15980">MSLSVPDSAKDCQNCAECVIFVLAKQEADRQAKSAGKAPQHRGTTKAQLTRTLTSEFSSFAEEPLWHEVIDALCKSGVIINLNADVAKSVRSFMVQPMYALSSSIKRSEETPVDKAPKVLTKAQKRRLSYARSAKKGAAGAPKKRGK</sequence>
<evidence type="ECO:0000256" key="1">
    <source>
        <dbReference type="SAM" id="MobiDB-lite"/>
    </source>
</evidence>
<dbReference type="VEuPathDB" id="TriTrypDB:BSAL_37455"/>
<accession>A0A0S4JLS1</accession>
<evidence type="ECO:0000313" key="2">
    <source>
        <dbReference type="EMBL" id="CUG92469.1"/>
    </source>
</evidence>
<feature type="compositionally biased region" description="Basic residues" evidence="1">
    <location>
        <begin position="123"/>
        <end position="135"/>
    </location>
</feature>
<dbReference type="AlphaFoldDB" id="A0A0S4JLS1"/>
<organism evidence="2 3">
    <name type="scientific">Bodo saltans</name>
    <name type="common">Flagellated protozoan</name>
    <dbReference type="NCBI Taxonomy" id="75058"/>
    <lineage>
        <taxon>Eukaryota</taxon>
        <taxon>Discoba</taxon>
        <taxon>Euglenozoa</taxon>
        <taxon>Kinetoplastea</taxon>
        <taxon>Metakinetoplastina</taxon>
        <taxon>Eubodonida</taxon>
        <taxon>Bodonidae</taxon>
        <taxon>Bodo</taxon>
    </lineage>
</organism>
<evidence type="ECO:0000313" key="3">
    <source>
        <dbReference type="Proteomes" id="UP000051952"/>
    </source>
</evidence>
<reference evidence="3" key="1">
    <citation type="submission" date="2015-09" db="EMBL/GenBank/DDBJ databases">
        <authorList>
            <consortium name="Pathogen Informatics"/>
        </authorList>
    </citation>
    <scope>NUCLEOTIDE SEQUENCE [LARGE SCALE GENOMIC DNA]</scope>
    <source>
        <strain evidence="3">Lake Konstanz</strain>
    </source>
</reference>
<proteinExistence type="predicted"/>
<gene>
    <name evidence="2" type="ORF">BSAL_37455</name>
</gene>
<feature type="region of interest" description="Disordered" evidence="1">
    <location>
        <begin position="122"/>
        <end position="147"/>
    </location>
</feature>
<dbReference type="EMBL" id="CYKH01002042">
    <property type="protein sequence ID" value="CUG92469.1"/>
    <property type="molecule type" value="Genomic_DNA"/>
</dbReference>
<dbReference type="Proteomes" id="UP000051952">
    <property type="component" value="Unassembled WGS sequence"/>
</dbReference>
<name>A0A0S4JLS1_BODSA</name>
<protein>
    <submittedName>
        <fullName evidence="2">Uncharacterized protein</fullName>
    </submittedName>
</protein>
<keyword evidence="3" id="KW-1185">Reference proteome</keyword>